<gene>
    <name evidence="1" type="ORF">LCGC14_1933390</name>
</gene>
<feature type="non-terminal residue" evidence="1">
    <location>
        <position position="1"/>
    </location>
</feature>
<accession>A0A0F9FMV6</accession>
<proteinExistence type="predicted"/>
<reference evidence="1" key="1">
    <citation type="journal article" date="2015" name="Nature">
        <title>Complex archaea that bridge the gap between prokaryotes and eukaryotes.</title>
        <authorList>
            <person name="Spang A."/>
            <person name="Saw J.H."/>
            <person name="Jorgensen S.L."/>
            <person name="Zaremba-Niedzwiedzka K."/>
            <person name="Martijn J."/>
            <person name="Lind A.E."/>
            <person name="van Eijk R."/>
            <person name="Schleper C."/>
            <person name="Guy L."/>
            <person name="Ettema T.J."/>
        </authorList>
    </citation>
    <scope>NUCLEOTIDE SEQUENCE</scope>
</reference>
<dbReference type="EMBL" id="LAZR01020804">
    <property type="protein sequence ID" value="KKL87568.1"/>
    <property type="molecule type" value="Genomic_DNA"/>
</dbReference>
<sequence>AEFPIDIWDGEFHDWEVRVEEDLTYLILDRLEIARVETPREYLERLYMIADYALKLRDGEPNRSVAHDMVIDSIEVLQRTSQVDSFAPPFMSRPTLFGGAMNPGETVSCIANLPDAITDVWYYWYVDGYPRGFGPSPDYTLREDDLGTELRCMVKAVGAKDQPEAWTASMTITASMSPLLREPDATFPQGPIRNFAAEIRSAPATISIPRVTIPIGDEGYLLFEMGGDGYGTAIWYEDGMMKARAGNGTSQTPKRDHLYLEAMVEQGSTHRVTIEIDPAGMGRLWIDADLADEATSNAMPKWAGDNDGGYGEGVGSIPAKGYIATQSWPLPLGQALEVFYGTIPTA</sequence>
<organism evidence="1">
    <name type="scientific">marine sediment metagenome</name>
    <dbReference type="NCBI Taxonomy" id="412755"/>
    <lineage>
        <taxon>unclassified sequences</taxon>
        <taxon>metagenomes</taxon>
        <taxon>ecological metagenomes</taxon>
    </lineage>
</organism>
<name>A0A0F9FMV6_9ZZZZ</name>
<evidence type="ECO:0000313" key="1">
    <source>
        <dbReference type="EMBL" id="KKL87568.1"/>
    </source>
</evidence>
<comment type="caution">
    <text evidence="1">The sequence shown here is derived from an EMBL/GenBank/DDBJ whole genome shotgun (WGS) entry which is preliminary data.</text>
</comment>
<protein>
    <submittedName>
        <fullName evidence="1">Uncharacterized protein</fullName>
    </submittedName>
</protein>
<dbReference type="AlphaFoldDB" id="A0A0F9FMV6"/>